<accession>A0A6A6TZQ6</accession>
<organism evidence="2 3">
    <name type="scientific">Microthyrium microscopicum</name>
    <dbReference type="NCBI Taxonomy" id="703497"/>
    <lineage>
        <taxon>Eukaryota</taxon>
        <taxon>Fungi</taxon>
        <taxon>Dikarya</taxon>
        <taxon>Ascomycota</taxon>
        <taxon>Pezizomycotina</taxon>
        <taxon>Dothideomycetes</taxon>
        <taxon>Dothideomycetes incertae sedis</taxon>
        <taxon>Microthyriales</taxon>
        <taxon>Microthyriaceae</taxon>
        <taxon>Microthyrium</taxon>
    </lineage>
</organism>
<protein>
    <submittedName>
        <fullName evidence="2">WD40 repeat-like protein</fullName>
    </submittedName>
</protein>
<dbReference type="EMBL" id="MU004240">
    <property type="protein sequence ID" value="KAF2665535.1"/>
    <property type="molecule type" value="Genomic_DNA"/>
</dbReference>
<dbReference type="AlphaFoldDB" id="A0A6A6TZQ6"/>
<dbReference type="GO" id="GO:1990811">
    <property type="term" value="C:MWP complex"/>
    <property type="evidence" value="ECO:0007669"/>
    <property type="project" value="TreeGrafter"/>
</dbReference>
<keyword evidence="3" id="KW-1185">Reference proteome</keyword>
<dbReference type="Gene3D" id="2.130.10.10">
    <property type="entry name" value="YVTN repeat-like/Quinoprotein amine dehydrogenase"/>
    <property type="match status" value="2"/>
</dbReference>
<name>A0A6A6TZQ6_9PEZI</name>
<feature type="compositionally biased region" description="Polar residues" evidence="1">
    <location>
        <begin position="499"/>
        <end position="508"/>
    </location>
</feature>
<dbReference type="PANTHER" id="PTHR16220:SF0">
    <property type="entry name" value="WD REPEAT-CONTAINING PROTEIN WRAP73"/>
    <property type="match status" value="1"/>
</dbReference>
<reference evidence="2" key="1">
    <citation type="journal article" date="2020" name="Stud. Mycol.">
        <title>101 Dothideomycetes genomes: a test case for predicting lifestyles and emergence of pathogens.</title>
        <authorList>
            <person name="Haridas S."/>
            <person name="Albert R."/>
            <person name="Binder M."/>
            <person name="Bloem J."/>
            <person name="Labutti K."/>
            <person name="Salamov A."/>
            <person name="Andreopoulos B."/>
            <person name="Baker S."/>
            <person name="Barry K."/>
            <person name="Bills G."/>
            <person name="Bluhm B."/>
            <person name="Cannon C."/>
            <person name="Castanera R."/>
            <person name="Culley D."/>
            <person name="Daum C."/>
            <person name="Ezra D."/>
            <person name="Gonzalez J."/>
            <person name="Henrissat B."/>
            <person name="Kuo A."/>
            <person name="Liang C."/>
            <person name="Lipzen A."/>
            <person name="Lutzoni F."/>
            <person name="Magnuson J."/>
            <person name="Mondo S."/>
            <person name="Nolan M."/>
            <person name="Ohm R."/>
            <person name="Pangilinan J."/>
            <person name="Park H.-J."/>
            <person name="Ramirez L."/>
            <person name="Alfaro M."/>
            <person name="Sun H."/>
            <person name="Tritt A."/>
            <person name="Yoshinaga Y."/>
            <person name="Zwiers L.-H."/>
            <person name="Turgeon B."/>
            <person name="Goodwin S."/>
            <person name="Spatafora J."/>
            <person name="Crous P."/>
            <person name="Grigoriev I."/>
        </authorList>
    </citation>
    <scope>NUCLEOTIDE SEQUENCE</scope>
    <source>
        <strain evidence="2">CBS 115976</strain>
    </source>
</reference>
<gene>
    <name evidence="2" type="ORF">BT63DRAFT_67997</name>
</gene>
<dbReference type="GO" id="GO:1990810">
    <property type="term" value="P:microtubule anchoring at mitotic spindle pole body"/>
    <property type="evidence" value="ECO:0007669"/>
    <property type="project" value="TreeGrafter"/>
</dbReference>
<evidence type="ECO:0000313" key="2">
    <source>
        <dbReference type="EMBL" id="KAF2665535.1"/>
    </source>
</evidence>
<evidence type="ECO:0000256" key="1">
    <source>
        <dbReference type="SAM" id="MobiDB-lite"/>
    </source>
</evidence>
<dbReference type="OrthoDB" id="308690at2759"/>
<sequence length="508" mass="55826">MEFSSAIESSAPACLSDDCKYIAIPKSGERIDICLTGSSKPVRTIQVGVAGNAIKWSPESNSPTDSRRILIQGRDNVRAWDLDDTQWSAKITNGTGGMGKIASAEFGRTKDEILILNDFGSKLTVWSLVSGRHVEIRDSKSLVNFYAFRPNSGHLAFLSRPAAVDLLTIHAPESYNVVRTATTSTTDAQGLKWSPDGRWIAIWDASALGTNVQIYTADGNLFRPYLGNQGGEDFELGILTLVWSPDSQHLLLGGHCRRVTILKSRTFTPMMHLDHAAIINLGEDKPIWQEQLTGPLTRSYTIVTSPFSPPTSLTASTDQDPKHGISLVTVDASSTLVVTKDDLAPTTAWIWDLASFQVKCVLVQHSPIKRLSWHPSIPGLLLIVVEKENVPYIHLWDSTKGEPVVAQMPFRYSNGKFDIQWIKSQHPKPSLLCHDGQRSMYIWPWGKSNELEGDDTVAGIDDSVDSVFEALVGRSSQNTGDDSDTEGLEDTFSGKSKRTLLSSAESTR</sequence>
<dbReference type="PANTHER" id="PTHR16220">
    <property type="entry name" value="WD REPEAT PROTEIN 8-RELATED"/>
    <property type="match status" value="1"/>
</dbReference>
<dbReference type="Proteomes" id="UP000799302">
    <property type="component" value="Unassembled WGS sequence"/>
</dbReference>
<dbReference type="SUPFAM" id="SSF82171">
    <property type="entry name" value="DPP6 N-terminal domain-like"/>
    <property type="match status" value="1"/>
</dbReference>
<dbReference type="InterPro" id="IPR052778">
    <property type="entry name" value="Centrosome-WD_assoc"/>
</dbReference>
<dbReference type="InterPro" id="IPR015943">
    <property type="entry name" value="WD40/YVTN_repeat-like_dom_sf"/>
</dbReference>
<feature type="region of interest" description="Disordered" evidence="1">
    <location>
        <begin position="473"/>
        <end position="508"/>
    </location>
</feature>
<dbReference type="GO" id="GO:0005815">
    <property type="term" value="C:microtubule organizing center"/>
    <property type="evidence" value="ECO:0007669"/>
    <property type="project" value="TreeGrafter"/>
</dbReference>
<proteinExistence type="predicted"/>
<evidence type="ECO:0000313" key="3">
    <source>
        <dbReference type="Proteomes" id="UP000799302"/>
    </source>
</evidence>